<accession>A0ABS9I1Z1</accession>
<dbReference type="RefSeq" id="WP_237251062.1">
    <property type="nucleotide sequence ID" value="NZ_JAKJXH010000005.1"/>
</dbReference>
<keyword evidence="2" id="KW-0255">Endonuclease</keyword>
<reference evidence="2" key="1">
    <citation type="submission" date="2022-01" db="EMBL/GenBank/DDBJ databases">
        <title>Pseudomonas sp. nov. isolated from Antarctic regolith.</title>
        <authorList>
            <person name="Novakova D."/>
            <person name="Sedlar K."/>
        </authorList>
    </citation>
    <scope>NUCLEOTIDE SEQUENCE</scope>
    <source>
        <strain evidence="2">P2647</strain>
    </source>
</reference>
<dbReference type="GO" id="GO:0004519">
    <property type="term" value="F:endonuclease activity"/>
    <property type="evidence" value="ECO:0007669"/>
    <property type="project" value="UniProtKB-KW"/>
</dbReference>
<evidence type="ECO:0000259" key="1">
    <source>
        <dbReference type="SMART" id="SM00507"/>
    </source>
</evidence>
<organism evidence="2 3">
    <name type="scientific">Pseudomonas petrae</name>
    <dbReference type="NCBI Taxonomy" id="2912190"/>
    <lineage>
        <taxon>Bacteria</taxon>
        <taxon>Pseudomonadati</taxon>
        <taxon>Pseudomonadota</taxon>
        <taxon>Gammaproteobacteria</taxon>
        <taxon>Pseudomonadales</taxon>
        <taxon>Pseudomonadaceae</taxon>
        <taxon>Pseudomonas</taxon>
    </lineage>
</organism>
<gene>
    <name evidence="2" type="ORF">L4G47_06285</name>
</gene>
<sequence>MATDNRSFTVKAKRYDTSKRMSGRALQKRRLAVWAEDPCCAMCRRLTAYPSGFELDHTVPLFKGGEDTEANCQVLCNGINGCHEKKTADDLGYRHRPTIGPDGYPGE</sequence>
<proteinExistence type="predicted"/>
<dbReference type="Proteomes" id="UP001162905">
    <property type="component" value="Unassembled WGS sequence"/>
</dbReference>
<dbReference type="EMBL" id="JAKJXH010000005">
    <property type="protein sequence ID" value="MCF7541827.1"/>
    <property type="molecule type" value="Genomic_DNA"/>
</dbReference>
<dbReference type="CDD" id="cd00085">
    <property type="entry name" value="HNHc"/>
    <property type="match status" value="1"/>
</dbReference>
<feature type="domain" description="HNH nuclease" evidence="1">
    <location>
        <begin position="28"/>
        <end position="81"/>
    </location>
</feature>
<dbReference type="Pfam" id="PF01844">
    <property type="entry name" value="HNH"/>
    <property type="match status" value="1"/>
</dbReference>
<protein>
    <submittedName>
        <fullName evidence="2">HNH endonuclease</fullName>
    </submittedName>
</protein>
<evidence type="ECO:0000313" key="2">
    <source>
        <dbReference type="EMBL" id="MCF7541827.1"/>
    </source>
</evidence>
<dbReference type="InterPro" id="IPR002711">
    <property type="entry name" value="HNH"/>
</dbReference>
<keyword evidence="3" id="KW-1185">Reference proteome</keyword>
<dbReference type="SMART" id="SM00507">
    <property type="entry name" value="HNHc"/>
    <property type="match status" value="1"/>
</dbReference>
<evidence type="ECO:0000313" key="3">
    <source>
        <dbReference type="Proteomes" id="UP001162905"/>
    </source>
</evidence>
<dbReference type="InterPro" id="IPR003615">
    <property type="entry name" value="HNH_nuc"/>
</dbReference>
<dbReference type="Gene3D" id="1.10.30.50">
    <property type="match status" value="1"/>
</dbReference>
<keyword evidence="2" id="KW-0378">Hydrolase</keyword>
<comment type="caution">
    <text evidence="2">The sequence shown here is derived from an EMBL/GenBank/DDBJ whole genome shotgun (WGS) entry which is preliminary data.</text>
</comment>
<name>A0ABS9I1Z1_9PSED</name>
<keyword evidence="2" id="KW-0540">Nuclease</keyword>